<proteinExistence type="predicted"/>
<keyword evidence="3" id="KW-1185">Reference proteome</keyword>
<name>A0AAV7U637_PLEWA</name>
<protein>
    <submittedName>
        <fullName evidence="2">Uncharacterized protein</fullName>
    </submittedName>
</protein>
<dbReference type="EMBL" id="JANPWB010000005">
    <property type="protein sequence ID" value="KAJ1183930.1"/>
    <property type="molecule type" value="Genomic_DNA"/>
</dbReference>
<gene>
    <name evidence="2" type="ORF">NDU88_000740</name>
</gene>
<organism evidence="2 3">
    <name type="scientific">Pleurodeles waltl</name>
    <name type="common">Iberian ribbed newt</name>
    <dbReference type="NCBI Taxonomy" id="8319"/>
    <lineage>
        <taxon>Eukaryota</taxon>
        <taxon>Metazoa</taxon>
        <taxon>Chordata</taxon>
        <taxon>Craniata</taxon>
        <taxon>Vertebrata</taxon>
        <taxon>Euteleostomi</taxon>
        <taxon>Amphibia</taxon>
        <taxon>Batrachia</taxon>
        <taxon>Caudata</taxon>
        <taxon>Salamandroidea</taxon>
        <taxon>Salamandridae</taxon>
        <taxon>Pleurodelinae</taxon>
        <taxon>Pleurodeles</taxon>
    </lineage>
</organism>
<dbReference type="Proteomes" id="UP001066276">
    <property type="component" value="Chromosome 3_1"/>
</dbReference>
<comment type="caution">
    <text evidence="2">The sequence shown here is derived from an EMBL/GenBank/DDBJ whole genome shotgun (WGS) entry which is preliminary data.</text>
</comment>
<feature type="region of interest" description="Disordered" evidence="1">
    <location>
        <begin position="152"/>
        <end position="174"/>
    </location>
</feature>
<reference evidence="2" key="1">
    <citation type="journal article" date="2022" name="bioRxiv">
        <title>Sequencing and chromosome-scale assembly of the giantPleurodeles waltlgenome.</title>
        <authorList>
            <person name="Brown T."/>
            <person name="Elewa A."/>
            <person name="Iarovenko S."/>
            <person name="Subramanian E."/>
            <person name="Araus A.J."/>
            <person name="Petzold A."/>
            <person name="Susuki M."/>
            <person name="Suzuki K.-i.T."/>
            <person name="Hayashi T."/>
            <person name="Toyoda A."/>
            <person name="Oliveira C."/>
            <person name="Osipova E."/>
            <person name="Leigh N.D."/>
            <person name="Simon A."/>
            <person name="Yun M.H."/>
        </authorList>
    </citation>
    <scope>NUCLEOTIDE SEQUENCE</scope>
    <source>
        <strain evidence="2">20211129_DDA</strain>
        <tissue evidence="2">Liver</tissue>
    </source>
</reference>
<accession>A0AAV7U637</accession>
<feature type="region of interest" description="Disordered" evidence="1">
    <location>
        <begin position="44"/>
        <end position="115"/>
    </location>
</feature>
<dbReference type="AlphaFoldDB" id="A0AAV7U637"/>
<sequence length="174" mass="18257">MGARSARHFGTAEAETAARGYEARVFGPQPGELPRDLLCPCNIGERGAPEPRSASPLELPLGRELRPPPPSASGIGARGSHHLGADETTGGARSPGARVIGLRDEGTPRGSPHLFNARKKKCTCRPGLGGCSPPHLEPGRTLPLRAPGCLSRSRHGWGRAPCRPPRHPGDAISE</sequence>
<evidence type="ECO:0000256" key="1">
    <source>
        <dbReference type="SAM" id="MobiDB-lite"/>
    </source>
</evidence>
<evidence type="ECO:0000313" key="2">
    <source>
        <dbReference type="EMBL" id="KAJ1183930.1"/>
    </source>
</evidence>
<evidence type="ECO:0000313" key="3">
    <source>
        <dbReference type="Proteomes" id="UP001066276"/>
    </source>
</evidence>